<dbReference type="GO" id="GO:0005737">
    <property type="term" value="C:cytoplasm"/>
    <property type="evidence" value="ECO:0007669"/>
    <property type="project" value="TreeGrafter"/>
</dbReference>
<dbReference type="EMBL" id="CP020370">
    <property type="protein sequence ID" value="AUB81756.1"/>
    <property type="molecule type" value="Genomic_DNA"/>
</dbReference>
<dbReference type="InterPro" id="IPR006076">
    <property type="entry name" value="FAD-dep_OxRdtase"/>
</dbReference>
<dbReference type="Pfam" id="PF01266">
    <property type="entry name" value="DAO"/>
    <property type="match status" value="1"/>
</dbReference>
<protein>
    <submittedName>
        <fullName evidence="7">Malate:quinone oxidoreductase</fullName>
    </submittedName>
</protein>
<evidence type="ECO:0000256" key="2">
    <source>
        <dbReference type="ARBA" id="ARBA00022630"/>
    </source>
</evidence>
<proteinExistence type="inferred from homology"/>
<gene>
    <name evidence="7" type="ORF">THSYN_12815</name>
</gene>
<organism evidence="7 8">
    <name type="scientific">Candidatus Thiodictyon syntrophicum</name>
    <dbReference type="NCBI Taxonomy" id="1166950"/>
    <lineage>
        <taxon>Bacteria</taxon>
        <taxon>Pseudomonadati</taxon>
        <taxon>Pseudomonadota</taxon>
        <taxon>Gammaproteobacteria</taxon>
        <taxon>Chromatiales</taxon>
        <taxon>Chromatiaceae</taxon>
        <taxon>Thiodictyon</taxon>
    </lineage>
</organism>
<comment type="cofactor">
    <cofactor evidence="1">
        <name>FAD</name>
        <dbReference type="ChEBI" id="CHEBI:57692"/>
    </cofactor>
</comment>
<keyword evidence="3" id="KW-0274">FAD</keyword>
<evidence type="ECO:0000256" key="4">
    <source>
        <dbReference type="ARBA" id="ARBA00023002"/>
    </source>
</evidence>
<dbReference type="RefSeq" id="WP_100919513.1">
    <property type="nucleotide sequence ID" value="NZ_CP020370.1"/>
</dbReference>
<evidence type="ECO:0000313" key="8">
    <source>
        <dbReference type="Proteomes" id="UP000232638"/>
    </source>
</evidence>
<dbReference type="KEGG" id="tsy:THSYN_12815"/>
<comment type="similarity">
    <text evidence="5">Belongs to the L2HGDH family.</text>
</comment>
<dbReference type="Gene3D" id="3.50.50.60">
    <property type="entry name" value="FAD/NAD(P)-binding domain"/>
    <property type="match status" value="1"/>
</dbReference>
<feature type="domain" description="FAD dependent oxidoreductase" evidence="6">
    <location>
        <begin position="8"/>
        <end position="408"/>
    </location>
</feature>
<dbReference type="Proteomes" id="UP000232638">
    <property type="component" value="Chromosome"/>
</dbReference>
<name>A0A2K8U849_9GAMM</name>
<evidence type="ECO:0000259" key="6">
    <source>
        <dbReference type="Pfam" id="PF01266"/>
    </source>
</evidence>
<dbReference type="OrthoDB" id="9801699at2"/>
<sequence length="476" mass="52544">MTPSTKYDCLIVGAGVTGLALLYELARFTDLKRLGLLEKCDGAAQVNSHAQHNSQTIHCGDIETNYSLEKAGAVRRTASMVVNYASALPARERDRILFTMPKMVLGVGPQECAYIRRRYEVFKDLYPRMRLLERRAIADLEPNVALIDGTWRREEILATGTPDDYSAVDFAALAQSFSHACVRLDRTTDRQITQLFSTTVGRIHRAGPDYVLETNRGLLQARSVVVCAGGHSLLMAQQLGLGHDCACLPMAGSFYFAPEALNGKVYTVQNPRLPFAAVHGDHDIKERGKTRFGPTALMLPLLERRNRETVKEFFEVLRLDHQVLPTLRHLLRVPDLRHHLLRNVLSEVPGLNRRLFVREIRKIVPSLTAADITYAEGFGGVRPLLIDRAAGTLHLGEAKITNGDGIIFNLVPSPGGTSCLGNAETDMRTLACHLGAHIDEDAFARGLLMGYEDTRGDSDGAAVAQEEEQRALARAV</sequence>
<evidence type="ECO:0000256" key="3">
    <source>
        <dbReference type="ARBA" id="ARBA00022827"/>
    </source>
</evidence>
<evidence type="ECO:0000313" key="7">
    <source>
        <dbReference type="EMBL" id="AUB81756.1"/>
    </source>
</evidence>
<dbReference type="AlphaFoldDB" id="A0A2K8U849"/>
<reference evidence="7 8" key="1">
    <citation type="submission" date="2017-03" db="EMBL/GenBank/DDBJ databases">
        <title>Complete genome sequence of Candidatus 'Thiodictyon syntrophicum' sp. nov. strain Cad16T, a photolithoautotroph purple sulfur bacterium isolated from an alpine meromictic lake.</title>
        <authorList>
            <person name="Luedin S.M."/>
            <person name="Pothier J.F."/>
            <person name="Danza F."/>
            <person name="Storelli N."/>
            <person name="Wittwer M."/>
            <person name="Tonolla M."/>
        </authorList>
    </citation>
    <scope>NUCLEOTIDE SEQUENCE [LARGE SCALE GENOMIC DNA]</scope>
    <source>
        <strain evidence="7 8">Cad16T</strain>
    </source>
</reference>
<evidence type="ECO:0000256" key="5">
    <source>
        <dbReference type="ARBA" id="ARBA00037941"/>
    </source>
</evidence>
<dbReference type="PANTHER" id="PTHR43104">
    <property type="entry name" value="L-2-HYDROXYGLUTARATE DEHYDROGENASE, MITOCHONDRIAL"/>
    <property type="match status" value="1"/>
</dbReference>
<keyword evidence="2" id="KW-0285">Flavoprotein</keyword>
<dbReference type="Gene3D" id="3.30.9.10">
    <property type="entry name" value="D-Amino Acid Oxidase, subunit A, domain 2"/>
    <property type="match status" value="1"/>
</dbReference>
<dbReference type="InterPro" id="IPR036188">
    <property type="entry name" value="FAD/NAD-bd_sf"/>
</dbReference>
<accession>A0A2K8U849</accession>
<dbReference type="PANTHER" id="PTHR43104:SF2">
    <property type="entry name" value="L-2-HYDROXYGLUTARATE DEHYDROGENASE, MITOCHONDRIAL"/>
    <property type="match status" value="1"/>
</dbReference>
<keyword evidence="8" id="KW-1185">Reference proteome</keyword>
<keyword evidence="4" id="KW-0560">Oxidoreductase</keyword>
<dbReference type="SUPFAM" id="SSF51905">
    <property type="entry name" value="FAD/NAD(P)-binding domain"/>
    <property type="match status" value="1"/>
</dbReference>
<evidence type="ECO:0000256" key="1">
    <source>
        <dbReference type="ARBA" id="ARBA00001974"/>
    </source>
</evidence>
<dbReference type="GO" id="GO:0047545">
    <property type="term" value="F:(S)-2-hydroxyglutarate dehydrogenase activity"/>
    <property type="evidence" value="ECO:0007669"/>
    <property type="project" value="TreeGrafter"/>
</dbReference>